<keyword evidence="2 5" id="KW-0396">Initiation factor</keyword>
<dbReference type="Gene3D" id="3.40.50.10470">
    <property type="entry name" value="Translation initiation factor eif-2b, domain 2"/>
    <property type="match status" value="1"/>
</dbReference>
<dbReference type="AlphaFoldDB" id="A0AAD5UFW9"/>
<evidence type="ECO:0000256" key="3">
    <source>
        <dbReference type="ARBA" id="ARBA00022917"/>
    </source>
</evidence>
<reference evidence="5" key="1">
    <citation type="submission" date="2020-05" db="EMBL/GenBank/DDBJ databases">
        <title>Phylogenomic resolution of chytrid fungi.</title>
        <authorList>
            <person name="Stajich J.E."/>
            <person name="Amses K."/>
            <person name="Simmons R."/>
            <person name="Seto K."/>
            <person name="Myers J."/>
            <person name="Bonds A."/>
            <person name="Quandt C.A."/>
            <person name="Barry K."/>
            <person name="Liu P."/>
            <person name="Grigoriev I."/>
            <person name="Longcore J.E."/>
            <person name="James T.Y."/>
        </authorList>
    </citation>
    <scope>NUCLEOTIDE SEQUENCE</scope>
    <source>
        <strain evidence="5">PLAUS21</strain>
    </source>
</reference>
<evidence type="ECO:0000313" key="6">
    <source>
        <dbReference type="Proteomes" id="UP001210925"/>
    </source>
</evidence>
<dbReference type="InterPro" id="IPR037171">
    <property type="entry name" value="NagB/RpiA_transferase-like"/>
</dbReference>
<proteinExistence type="inferred from homology"/>
<comment type="caution">
    <text evidence="5">The sequence shown here is derived from an EMBL/GenBank/DDBJ whole genome shotgun (WGS) entry which is preliminary data.</text>
</comment>
<dbReference type="InterPro" id="IPR042529">
    <property type="entry name" value="IF_2B-like_C"/>
</dbReference>
<keyword evidence="3" id="KW-0648">Protein biosynthesis</keyword>
<accession>A0AAD5UFW9</accession>
<evidence type="ECO:0000313" key="5">
    <source>
        <dbReference type="EMBL" id="KAJ3257093.1"/>
    </source>
</evidence>
<dbReference type="GO" id="GO:0003743">
    <property type="term" value="F:translation initiation factor activity"/>
    <property type="evidence" value="ECO:0007669"/>
    <property type="project" value="UniProtKB-KW"/>
</dbReference>
<comment type="similarity">
    <text evidence="1 4">Belongs to the eIF-2B alpha/beta/delta subunits family.</text>
</comment>
<sequence length="214" mass="23455">MFNIKRVVDEIEKACPTMALPVVTVQALVEFTKQSNASTFAEYMVNSSYTAGTDLFKLFVTNTSISTNFDSFKNDIIEGGEIMIRNSNLYRQQAAEKGMTFIRDNSTILVHSYSRLVMLLLEMASKEKNFKVYVTQASPSSAGLKAVQELRRLNVEAALIADAAIGYIMEKVDMVLVGAEGVVRNGGVINQIGTFPIGVVAKAAGKPFYCVAER</sequence>
<dbReference type="GO" id="GO:0005851">
    <property type="term" value="C:eukaryotic translation initiation factor 2B complex"/>
    <property type="evidence" value="ECO:0007669"/>
    <property type="project" value="TreeGrafter"/>
</dbReference>
<dbReference type="GO" id="GO:0005085">
    <property type="term" value="F:guanyl-nucleotide exchange factor activity"/>
    <property type="evidence" value="ECO:0007669"/>
    <property type="project" value="TreeGrafter"/>
</dbReference>
<keyword evidence="6" id="KW-1185">Reference proteome</keyword>
<organism evidence="5 6">
    <name type="scientific">Boothiomyces macroporosus</name>
    <dbReference type="NCBI Taxonomy" id="261099"/>
    <lineage>
        <taxon>Eukaryota</taxon>
        <taxon>Fungi</taxon>
        <taxon>Fungi incertae sedis</taxon>
        <taxon>Chytridiomycota</taxon>
        <taxon>Chytridiomycota incertae sedis</taxon>
        <taxon>Chytridiomycetes</taxon>
        <taxon>Rhizophydiales</taxon>
        <taxon>Terramycetaceae</taxon>
        <taxon>Boothiomyces</taxon>
    </lineage>
</organism>
<dbReference type="InterPro" id="IPR051501">
    <property type="entry name" value="eIF2B_alpha/beta/delta"/>
</dbReference>
<dbReference type="Proteomes" id="UP001210925">
    <property type="component" value="Unassembled WGS sequence"/>
</dbReference>
<evidence type="ECO:0000256" key="4">
    <source>
        <dbReference type="RuleBase" id="RU003814"/>
    </source>
</evidence>
<dbReference type="PANTHER" id="PTHR45860:SF1">
    <property type="entry name" value="TRANSLATION INITIATION FACTOR EIF-2B SUBUNIT ALPHA"/>
    <property type="match status" value="1"/>
</dbReference>
<name>A0AAD5UFW9_9FUNG</name>
<dbReference type="PANTHER" id="PTHR45860">
    <property type="entry name" value="TRANSLATION INITIATION FACTOR EIF-2B SUBUNIT ALPHA"/>
    <property type="match status" value="1"/>
</dbReference>
<protein>
    <submittedName>
        <fullName evidence="5">Translation initiation factor</fullName>
    </submittedName>
</protein>
<dbReference type="EMBL" id="JADGKB010000042">
    <property type="protein sequence ID" value="KAJ3257093.1"/>
    <property type="molecule type" value="Genomic_DNA"/>
</dbReference>
<evidence type="ECO:0000256" key="2">
    <source>
        <dbReference type="ARBA" id="ARBA00022540"/>
    </source>
</evidence>
<evidence type="ECO:0000256" key="1">
    <source>
        <dbReference type="ARBA" id="ARBA00007251"/>
    </source>
</evidence>
<gene>
    <name evidence="5" type="primary">EIF2B1</name>
    <name evidence="5" type="ORF">HK103_004921</name>
</gene>
<dbReference type="Pfam" id="PF01008">
    <property type="entry name" value="IF-2B"/>
    <property type="match status" value="1"/>
</dbReference>
<dbReference type="InterPro" id="IPR000649">
    <property type="entry name" value="IF-2B-related"/>
</dbReference>
<dbReference type="SUPFAM" id="SSF100950">
    <property type="entry name" value="NagB/RpiA/CoA transferase-like"/>
    <property type="match status" value="1"/>
</dbReference>